<gene>
    <name evidence="2" type="ORF">IX84_18950</name>
</gene>
<keyword evidence="1" id="KW-0812">Transmembrane</keyword>
<feature type="transmembrane region" description="Helical" evidence="1">
    <location>
        <begin position="12"/>
        <end position="30"/>
    </location>
</feature>
<feature type="transmembrane region" description="Helical" evidence="1">
    <location>
        <begin position="75"/>
        <end position="98"/>
    </location>
</feature>
<keyword evidence="1" id="KW-0472">Membrane</keyword>
<sequence length="136" mass="15848">MDWAYKTHLLFTLYMLGLIWFVQVVHYPLMGKVGASSFIDYERAHTRFTSWVTAPPMLIELGSGLFLLFQHTDSWLWWVNAAGLLGLWGSTFFIQVPLHNALSQAFDPKNHARLVRTNWIRTIIWSLRALLLLSWV</sequence>
<dbReference type="OrthoDB" id="883418at2"/>
<dbReference type="STRING" id="1524460.IX84_18950"/>
<organism evidence="2 3">
    <name type="scientific">Phaeodactylibacter xiamenensis</name>
    <dbReference type="NCBI Taxonomy" id="1524460"/>
    <lineage>
        <taxon>Bacteria</taxon>
        <taxon>Pseudomonadati</taxon>
        <taxon>Bacteroidota</taxon>
        <taxon>Saprospiria</taxon>
        <taxon>Saprospirales</taxon>
        <taxon>Haliscomenobacteraceae</taxon>
        <taxon>Phaeodactylibacter</taxon>
    </lineage>
</organism>
<accession>A0A098S4L0</accession>
<evidence type="ECO:0000313" key="2">
    <source>
        <dbReference type="EMBL" id="KGE87085.1"/>
    </source>
</evidence>
<dbReference type="AlphaFoldDB" id="A0A098S4L0"/>
<proteinExistence type="predicted"/>
<dbReference type="Proteomes" id="UP000029736">
    <property type="component" value="Unassembled WGS sequence"/>
</dbReference>
<comment type="caution">
    <text evidence="2">The sequence shown here is derived from an EMBL/GenBank/DDBJ whole genome shotgun (WGS) entry which is preliminary data.</text>
</comment>
<evidence type="ECO:0000313" key="3">
    <source>
        <dbReference type="Proteomes" id="UP000029736"/>
    </source>
</evidence>
<dbReference type="RefSeq" id="WP_044223801.1">
    <property type="nucleotide sequence ID" value="NZ_JBKAGJ010000008.1"/>
</dbReference>
<feature type="transmembrane region" description="Helical" evidence="1">
    <location>
        <begin position="51"/>
        <end position="69"/>
    </location>
</feature>
<reference evidence="2 3" key="1">
    <citation type="journal article" date="2014" name="Int. J. Syst. Evol. Microbiol.">
        <title>Phaeodactylibacter xiamenensis gen. nov., sp. nov., a member of the family Saprospiraceae isolated from the marine alga Phaeodactylum tricornutum.</title>
        <authorList>
            <person name="Chen Z.Jr."/>
            <person name="Lei X."/>
            <person name="Lai Q."/>
            <person name="Li Y."/>
            <person name="Zhang B."/>
            <person name="Zhang J."/>
            <person name="Zhang H."/>
            <person name="Yang L."/>
            <person name="Zheng W."/>
            <person name="Tian Y."/>
            <person name="Yu Z."/>
            <person name="Xu H.Jr."/>
            <person name="Zheng T."/>
        </authorList>
    </citation>
    <scope>NUCLEOTIDE SEQUENCE [LARGE SCALE GENOMIC DNA]</scope>
    <source>
        <strain evidence="2 3">KD52</strain>
    </source>
</reference>
<name>A0A098S4L0_9BACT</name>
<protein>
    <recommendedName>
        <fullName evidence="4">DUF1772 domain-containing protein</fullName>
    </recommendedName>
</protein>
<dbReference type="EMBL" id="JPOS01000039">
    <property type="protein sequence ID" value="KGE87085.1"/>
    <property type="molecule type" value="Genomic_DNA"/>
</dbReference>
<keyword evidence="1" id="KW-1133">Transmembrane helix</keyword>
<keyword evidence="3" id="KW-1185">Reference proteome</keyword>
<evidence type="ECO:0000256" key="1">
    <source>
        <dbReference type="SAM" id="Phobius"/>
    </source>
</evidence>
<evidence type="ECO:0008006" key="4">
    <source>
        <dbReference type="Google" id="ProtNLM"/>
    </source>
</evidence>